<dbReference type="CDD" id="cd08276">
    <property type="entry name" value="MDR7"/>
    <property type="match status" value="1"/>
</dbReference>
<dbReference type="Gene3D" id="3.40.50.720">
    <property type="entry name" value="NAD(P)-binding Rossmann-like Domain"/>
    <property type="match status" value="1"/>
</dbReference>
<proteinExistence type="predicted"/>
<name>A0ABV8BKE7_9PSEU</name>
<comment type="caution">
    <text evidence="2">The sequence shown here is derived from an EMBL/GenBank/DDBJ whole genome shotgun (WGS) entry which is preliminary data.</text>
</comment>
<dbReference type="SMART" id="SM00829">
    <property type="entry name" value="PKS_ER"/>
    <property type="match status" value="1"/>
</dbReference>
<dbReference type="SUPFAM" id="SSF50129">
    <property type="entry name" value="GroES-like"/>
    <property type="match status" value="1"/>
</dbReference>
<dbReference type="EC" id="1.1.1.-" evidence="2"/>
<dbReference type="PANTHER" id="PTHR45033:SF2">
    <property type="entry name" value="ZINC-TYPE ALCOHOL DEHYDROGENASE-LIKE PROTEIN C1773.06C"/>
    <property type="match status" value="1"/>
</dbReference>
<dbReference type="InterPro" id="IPR036291">
    <property type="entry name" value="NAD(P)-bd_dom_sf"/>
</dbReference>
<gene>
    <name evidence="2" type="ORF">ACFOWZ_03795</name>
</gene>
<dbReference type="InterPro" id="IPR013149">
    <property type="entry name" value="ADH-like_C"/>
</dbReference>
<dbReference type="Proteomes" id="UP001595690">
    <property type="component" value="Unassembled WGS sequence"/>
</dbReference>
<feature type="domain" description="Enoyl reductase (ER)" evidence="1">
    <location>
        <begin position="10"/>
        <end position="325"/>
    </location>
</feature>
<dbReference type="InterPro" id="IPR013154">
    <property type="entry name" value="ADH-like_N"/>
</dbReference>
<dbReference type="SUPFAM" id="SSF51735">
    <property type="entry name" value="NAD(P)-binding Rossmann-fold domains"/>
    <property type="match status" value="1"/>
</dbReference>
<evidence type="ECO:0000313" key="3">
    <source>
        <dbReference type="Proteomes" id="UP001595690"/>
    </source>
</evidence>
<protein>
    <submittedName>
        <fullName evidence="2">NAD(P)-dependent alcohol dehydrogenase</fullName>
        <ecNumber evidence="2">1.1.1.-</ecNumber>
    </submittedName>
</protein>
<keyword evidence="3" id="KW-1185">Reference proteome</keyword>
<evidence type="ECO:0000259" key="1">
    <source>
        <dbReference type="SMART" id="SM00829"/>
    </source>
</evidence>
<organism evidence="2 3">
    <name type="scientific">Lentzea rhizosphaerae</name>
    <dbReference type="NCBI Taxonomy" id="2041025"/>
    <lineage>
        <taxon>Bacteria</taxon>
        <taxon>Bacillati</taxon>
        <taxon>Actinomycetota</taxon>
        <taxon>Actinomycetes</taxon>
        <taxon>Pseudonocardiales</taxon>
        <taxon>Pseudonocardiaceae</taxon>
        <taxon>Lentzea</taxon>
    </lineage>
</organism>
<evidence type="ECO:0000313" key="2">
    <source>
        <dbReference type="EMBL" id="MFC3890582.1"/>
    </source>
</evidence>
<dbReference type="InterPro" id="IPR020843">
    <property type="entry name" value="ER"/>
</dbReference>
<dbReference type="PANTHER" id="PTHR45033">
    <property type="match status" value="1"/>
</dbReference>
<accession>A0ABV8BKE7</accession>
<dbReference type="InterPro" id="IPR011032">
    <property type="entry name" value="GroES-like_sf"/>
</dbReference>
<dbReference type="Gene3D" id="3.90.180.10">
    <property type="entry name" value="Medium-chain alcohol dehydrogenases, catalytic domain"/>
    <property type="match status" value="1"/>
</dbReference>
<dbReference type="RefSeq" id="WP_382368678.1">
    <property type="nucleotide sequence ID" value="NZ_JBHRZI010000005.1"/>
</dbReference>
<keyword evidence="2" id="KW-0560">Oxidoreductase</keyword>
<dbReference type="EMBL" id="JBHRZI010000005">
    <property type="protein sequence ID" value="MFC3890582.1"/>
    <property type="molecule type" value="Genomic_DNA"/>
</dbReference>
<dbReference type="Pfam" id="PF00107">
    <property type="entry name" value="ADH_zinc_N"/>
    <property type="match status" value="1"/>
</dbReference>
<reference evidence="3" key="1">
    <citation type="journal article" date="2019" name="Int. J. Syst. Evol. Microbiol.">
        <title>The Global Catalogue of Microorganisms (GCM) 10K type strain sequencing project: providing services to taxonomists for standard genome sequencing and annotation.</title>
        <authorList>
            <consortium name="The Broad Institute Genomics Platform"/>
            <consortium name="The Broad Institute Genome Sequencing Center for Infectious Disease"/>
            <person name="Wu L."/>
            <person name="Ma J."/>
        </authorList>
    </citation>
    <scope>NUCLEOTIDE SEQUENCE [LARGE SCALE GENOMIC DNA]</scope>
    <source>
        <strain evidence="3">CGMCC 4.7405</strain>
    </source>
</reference>
<dbReference type="InterPro" id="IPR052711">
    <property type="entry name" value="Zinc_ADH-like"/>
</dbReference>
<dbReference type="GO" id="GO:0016491">
    <property type="term" value="F:oxidoreductase activity"/>
    <property type="evidence" value="ECO:0007669"/>
    <property type="project" value="UniProtKB-KW"/>
</dbReference>
<sequence>MRSWRATPGAGIDGLRLQEAPEPVPGPGEVLVAVRAVSLSFRELLVLRGTYVLPVKPDLVPVSDGAGEVVAVGPGVHRTRVGDRVTAGLFPSWLDGPFGPEHLPQLGGSLDGVLAELVVLPESALVPVPRHLSFAEAATLPCAAVTAWNALSGVRAGDTVVTLGTGGVSLFALQFAVLLGAEVIALTSSEDKARRLKALGAHEVLHRRPDWPAEVRFRAGRGADRVVDVAGDLSQSLRAVAVAGEVALVGFIGGEVPPLDPRLLFGSGASVRPIAVGSQAQFRAMNRAIEVGGLRPVVDREFAFEDAAEAFRYYEDEQPLGKVVITAG</sequence>
<dbReference type="Pfam" id="PF08240">
    <property type="entry name" value="ADH_N"/>
    <property type="match status" value="1"/>
</dbReference>